<feature type="transmembrane region" description="Helical" evidence="10">
    <location>
        <begin position="147"/>
        <end position="165"/>
    </location>
</feature>
<evidence type="ECO:0000256" key="5">
    <source>
        <dbReference type="ARBA" id="ARBA00022927"/>
    </source>
</evidence>
<keyword evidence="4" id="KW-1000">Mitochondrion outer membrane</keyword>
<organism evidence="11 12">
    <name type="scientific">Anopheles dirus</name>
    <dbReference type="NCBI Taxonomy" id="7168"/>
    <lineage>
        <taxon>Eukaryota</taxon>
        <taxon>Metazoa</taxon>
        <taxon>Ecdysozoa</taxon>
        <taxon>Arthropoda</taxon>
        <taxon>Hexapoda</taxon>
        <taxon>Insecta</taxon>
        <taxon>Pterygota</taxon>
        <taxon>Neoptera</taxon>
        <taxon>Endopterygota</taxon>
        <taxon>Diptera</taxon>
        <taxon>Nematocera</taxon>
        <taxon>Culicoidea</taxon>
        <taxon>Culicidae</taxon>
        <taxon>Anophelinae</taxon>
        <taxon>Anopheles</taxon>
    </lineage>
</organism>
<evidence type="ECO:0000256" key="9">
    <source>
        <dbReference type="ARBA" id="ARBA00025716"/>
    </source>
</evidence>
<dbReference type="EnsemblMetazoa" id="ADIR009151-RA">
    <property type="protein sequence ID" value="ADIR009151-PA"/>
    <property type="gene ID" value="ADIR009151"/>
</dbReference>
<comment type="subcellular location">
    <subcellularLocation>
        <location evidence="1">Mitochondrion outer membrane</location>
        <topology evidence="1">Single-pass membrane protein</topology>
    </subcellularLocation>
</comment>
<dbReference type="AlphaFoldDB" id="A0A182NNB6"/>
<dbReference type="VEuPathDB" id="VectorBase:ADIR009151"/>
<keyword evidence="6 10" id="KW-1133">Transmembrane helix</keyword>
<dbReference type="GO" id="GO:0005741">
    <property type="term" value="C:mitochondrial outer membrane"/>
    <property type="evidence" value="ECO:0007669"/>
    <property type="project" value="UniProtKB-SubCell"/>
</dbReference>
<dbReference type="Proteomes" id="UP000075884">
    <property type="component" value="Unassembled WGS sequence"/>
</dbReference>
<evidence type="ECO:0000256" key="10">
    <source>
        <dbReference type="SAM" id="Phobius"/>
    </source>
</evidence>
<proteinExistence type="inferred from homology"/>
<keyword evidence="2" id="KW-0813">Transport</keyword>
<reference evidence="11" key="2">
    <citation type="submission" date="2020-05" db="UniProtKB">
        <authorList>
            <consortium name="EnsemblMetazoa"/>
        </authorList>
    </citation>
    <scope>IDENTIFICATION</scope>
    <source>
        <strain evidence="11">WRAIR2</strain>
    </source>
</reference>
<keyword evidence="8 10" id="KW-0472">Membrane</keyword>
<evidence type="ECO:0000256" key="1">
    <source>
        <dbReference type="ARBA" id="ARBA00004572"/>
    </source>
</evidence>
<dbReference type="Pfam" id="PF10642">
    <property type="entry name" value="Tom5"/>
    <property type="match status" value="1"/>
</dbReference>
<keyword evidence="7" id="KW-0496">Mitochondrion</keyword>
<reference evidence="12" key="1">
    <citation type="submission" date="2013-03" db="EMBL/GenBank/DDBJ databases">
        <title>The Genome Sequence of Anopheles dirus WRAIR2.</title>
        <authorList>
            <consortium name="The Broad Institute Genomics Platform"/>
            <person name="Neafsey D.E."/>
            <person name="Walton C."/>
            <person name="Walker B."/>
            <person name="Young S.K."/>
            <person name="Zeng Q."/>
            <person name="Gargeya S."/>
            <person name="Fitzgerald M."/>
            <person name="Haas B."/>
            <person name="Abouelleil A."/>
            <person name="Allen A.W."/>
            <person name="Alvarado L."/>
            <person name="Arachchi H.M."/>
            <person name="Berlin A.M."/>
            <person name="Chapman S.B."/>
            <person name="Gainer-Dewar J."/>
            <person name="Goldberg J."/>
            <person name="Griggs A."/>
            <person name="Gujja S."/>
            <person name="Hansen M."/>
            <person name="Howarth C."/>
            <person name="Imamovic A."/>
            <person name="Ireland A."/>
            <person name="Larimer J."/>
            <person name="McCowan C."/>
            <person name="Murphy C."/>
            <person name="Pearson M."/>
            <person name="Poon T.W."/>
            <person name="Priest M."/>
            <person name="Roberts A."/>
            <person name="Saif S."/>
            <person name="Shea T."/>
            <person name="Sisk P."/>
            <person name="Sykes S."/>
            <person name="Wortman J."/>
            <person name="Nusbaum C."/>
            <person name="Birren B."/>
        </authorList>
    </citation>
    <scope>NUCLEOTIDE SEQUENCE [LARGE SCALE GENOMIC DNA]</scope>
    <source>
        <strain evidence="12">WRAIR2</strain>
    </source>
</reference>
<comment type="similarity">
    <text evidence="9">Belongs to the Tom5 family.</text>
</comment>
<name>A0A182NNB6_9DIPT</name>
<dbReference type="GO" id="GO:0006626">
    <property type="term" value="P:protein targeting to mitochondrion"/>
    <property type="evidence" value="ECO:0007669"/>
    <property type="project" value="UniProtKB-ARBA"/>
</dbReference>
<evidence type="ECO:0000256" key="7">
    <source>
        <dbReference type="ARBA" id="ARBA00023128"/>
    </source>
</evidence>
<evidence type="ECO:0000256" key="8">
    <source>
        <dbReference type="ARBA" id="ARBA00023136"/>
    </source>
</evidence>
<evidence type="ECO:0000256" key="3">
    <source>
        <dbReference type="ARBA" id="ARBA00022692"/>
    </source>
</evidence>
<keyword evidence="12" id="KW-1185">Reference proteome</keyword>
<evidence type="ECO:0000313" key="12">
    <source>
        <dbReference type="Proteomes" id="UP000075884"/>
    </source>
</evidence>
<dbReference type="GO" id="GO:0015031">
    <property type="term" value="P:protein transport"/>
    <property type="evidence" value="ECO:0007669"/>
    <property type="project" value="UniProtKB-KW"/>
</dbReference>
<evidence type="ECO:0000313" key="11">
    <source>
        <dbReference type="EnsemblMetazoa" id="ADIR009151-PA"/>
    </source>
</evidence>
<evidence type="ECO:0000256" key="4">
    <source>
        <dbReference type="ARBA" id="ARBA00022787"/>
    </source>
</evidence>
<evidence type="ECO:0000256" key="2">
    <source>
        <dbReference type="ARBA" id="ARBA00022448"/>
    </source>
</evidence>
<keyword evidence="5" id="KW-0653">Protein transport</keyword>
<sequence length="167" mass="18787">TKLSATIVNKVEFNITTPTQQLPLPVSITVRRIFVLPHQRERQKSYCIRITSSSMRHFMSFLFDSSTFRLVIGSAMYREMVANFEADPAAAICASLRCNQWYPSATVVPPMHAALSSSKSNMFRMQGLPPTDAAEEKRKVRQAVQQNLFAFVTLCVAVRIAAVLMEQ</sequence>
<dbReference type="InterPro" id="IPR019603">
    <property type="entry name" value="Tom5"/>
</dbReference>
<keyword evidence="3 10" id="KW-0812">Transmembrane</keyword>
<accession>A0A182NNB6</accession>
<protein>
    <submittedName>
        <fullName evidence="11">Uncharacterized protein</fullName>
    </submittedName>
</protein>
<evidence type="ECO:0000256" key="6">
    <source>
        <dbReference type="ARBA" id="ARBA00022989"/>
    </source>
</evidence>